<keyword evidence="7 8" id="KW-0472">Membrane</keyword>
<evidence type="ECO:0000256" key="3">
    <source>
        <dbReference type="ARBA" id="ARBA00022692"/>
    </source>
</evidence>
<sequence>MADLQQLHTQAKKLILTIRAGLERLETAEQNARAIVPASLAAELQQQLQQLQRLSGELDAVWRMQSLREPAAKRDLWKRKVEQVAEEADALRAGMDRFGHRQQRRHVEEAQRRELMERRAGGGGPLMDVDAEMKSARHVHRSKQVLEEAYETGVGIIGAMSGQRDRLKATHRKVLDVLNRIGLSDSVLRLAERRQRLDKLLVYGGMLLTLLLVVGLYWWKKM</sequence>
<dbReference type="STRING" id="3076.A0A2P6TBV4"/>
<dbReference type="GO" id="GO:0000139">
    <property type="term" value="C:Golgi membrane"/>
    <property type="evidence" value="ECO:0007669"/>
    <property type="project" value="UniProtKB-SubCell"/>
</dbReference>
<evidence type="ECO:0000256" key="7">
    <source>
        <dbReference type="ARBA" id="ARBA00023136"/>
    </source>
</evidence>
<accession>A0A2P6TBV4</accession>
<keyword evidence="4 8" id="KW-0653">Protein transport</keyword>
<dbReference type="GO" id="GO:0031902">
    <property type="term" value="C:late endosome membrane"/>
    <property type="evidence" value="ECO:0007669"/>
    <property type="project" value="TreeGrafter"/>
</dbReference>
<dbReference type="PANTHER" id="PTHR21230:SF1">
    <property type="entry name" value="GOLGI SNAP RECEPTOR COMPLEX MEMBER 2"/>
    <property type="match status" value="1"/>
</dbReference>
<dbReference type="GO" id="GO:0000149">
    <property type="term" value="F:SNARE binding"/>
    <property type="evidence" value="ECO:0007669"/>
    <property type="project" value="TreeGrafter"/>
</dbReference>
<dbReference type="Gene3D" id="1.20.5.110">
    <property type="match status" value="1"/>
</dbReference>
<reference evidence="10 11" key="1">
    <citation type="journal article" date="2018" name="Plant J.">
        <title>Genome sequences of Chlorella sorokiniana UTEX 1602 and Micractinium conductrix SAG 241.80: implications to maltose excretion by a green alga.</title>
        <authorList>
            <person name="Arriola M.B."/>
            <person name="Velmurugan N."/>
            <person name="Zhang Y."/>
            <person name="Plunkett M.H."/>
            <person name="Hondzo H."/>
            <person name="Barney B.M."/>
        </authorList>
    </citation>
    <scope>NUCLEOTIDE SEQUENCE [LARGE SCALE GENOMIC DNA]</scope>
    <source>
        <strain evidence="11">UTEX 1602</strain>
    </source>
</reference>
<keyword evidence="5 9" id="KW-1133">Transmembrane helix</keyword>
<dbReference type="Pfam" id="PF12352">
    <property type="entry name" value="V-SNARE_C"/>
    <property type="match status" value="1"/>
</dbReference>
<keyword evidence="11" id="KW-1185">Reference proteome</keyword>
<comment type="similarity">
    <text evidence="8">Belongs to the GOSR2 family.</text>
</comment>
<keyword evidence="2 8" id="KW-0813">Transport</keyword>
<protein>
    <recommendedName>
        <fullName evidence="8">Membrin</fullName>
    </recommendedName>
</protein>
<evidence type="ECO:0000256" key="1">
    <source>
        <dbReference type="ARBA" id="ARBA00004409"/>
    </source>
</evidence>
<comment type="subcellular location">
    <subcellularLocation>
        <location evidence="1">Golgi apparatus membrane</location>
        <topology evidence="1">Single-pass type IV membrane protein</topology>
    </subcellularLocation>
</comment>
<dbReference type="SUPFAM" id="SSF58038">
    <property type="entry name" value="SNARE fusion complex"/>
    <property type="match status" value="1"/>
</dbReference>
<feature type="transmembrane region" description="Helical" evidence="9">
    <location>
        <begin position="200"/>
        <end position="219"/>
    </location>
</feature>
<dbReference type="InterPro" id="IPR027027">
    <property type="entry name" value="GOSR2/Membrin/Bos1"/>
</dbReference>
<dbReference type="EMBL" id="LHPG02000026">
    <property type="protein sequence ID" value="PRW18360.1"/>
    <property type="molecule type" value="Genomic_DNA"/>
</dbReference>
<dbReference type="AlphaFoldDB" id="A0A2P6TBV4"/>
<evidence type="ECO:0000256" key="5">
    <source>
        <dbReference type="ARBA" id="ARBA00022989"/>
    </source>
</evidence>
<dbReference type="GO" id="GO:0006906">
    <property type="term" value="P:vesicle fusion"/>
    <property type="evidence" value="ECO:0007669"/>
    <property type="project" value="TreeGrafter"/>
</dbReference>
<dbReference type="PIRSF" id="PIRSF028865">
    <property type="entry name" value="Membrin-2"/>
    <property type="match status" value="1"/>
</dbReference>
<gene>
    <name evidence="10" type="ORF">C2E21_9369</name>
</gene>
<comment type="caution">
    <text evidence="10">The sequence shown here is derived from an EMBL/GenBank/DDBJ whole genome shotgun (WGS) entry which is preliminary data.</text>
</comment>
<evidence type="ECO:0000256" key="2">
    <source>
        <dbReference type="ARBA" id="ARBA00022448"/>
    </source>
</evidence>
<organism evidence="10 11">
    <name type="scientific">Chlorella sorokiniana</name>
    <name type="common">Freshwater green alga</name>
    <dbReference type="NCBI Taxonomy" id="3076"/>
    <lineage>
        <taxon>Eukaryota</taxon>
        <taxon>Viridiplantae</taxon>
        <taxon>Chlorophyta</taxon>
        <taxon>core chlorophytes</taxon>
        <taxon>Trebouxiophyceae</taxon>
        <taxon>Chlorellales</taxon>
        <taxon>Chlorellaceae</taxon>
        <taxon>Chlorella clade</taxon>
        <taxon>Chlorella</taxon>
    </lineage>
</organism>
<dbReference type="GO" id="GO:0015031">
    <property type="term" value="P:protein transport"/>
    <property type="evidence" value="ECO:0007669"/>
    <property type="project" value="UniProtKB-KW"/>
</dbReference>
<comment type="function">
    <text evidence="8">Involved in transport of proteins from the cis/medial-Golgi to the trans-Golgi network.</text>
</comment>
<evidence type="ECO:0000256" key="9">
    <source>
        <dbReference type="SAM" id="Phobius"/>
    </source>
</evidence>
<dbReference type="PANTHER" id="PTHR21230">
    <property type="entry name" value="VESICLE TRANSPORT V-SNARE PROTEIN VTI1-RELATED"/>
    <property type="match status" value="1"/>
</dbReference>
<name>A0A2P6TBV4_CHLSO</name>
<keyword evidence="3 9" id="KW-0812">Transmembrane</keyword>
<dbReference type="GO" id="GO:0005484">
    <property type="term" value="F:SNAP receptor activity"/>
    <property type="evidence" value="ECO:0007669"/>
    <property type="project" value="InterPro"/>
</dbReference>
<dbReference type="GO" id="GO:0005789">
    <property type="term" value="C:endoplasmic reticulum membrane"/>
    <property type="evidence" value="ECO:0007669"/>
    <property type="project" value="TreeGrafter"/>
</dbReference>
<evidence type="ECO:0000313" key="10">
    <source>
        <dbReference type="EMBL" id="PRW18360.1"/>
    </source>
</evidence>
<dbReference type="GO" id="GO:0012507">
    <property type="term" value="C:ER to Golgi transport vesicle membrane"/>
    <property type="evidence" value="ECO:0007669"/>
    <property type="project" value="TreeGrafter"/>
</dbReference>
<dbReference type="OrthoDB" id="158360at2759"/>
<evidence type="ECO:0000313" key="11">
    <source>
        <dbReference type="Proteomes" id="UP000239899"/>
    </source>
</evidence>
<dbReference type="GO" id="GO:0031201">
    <property type="term" value="C:SNARE complex"/>
    <property type="evidence" value="ECO:0007669"/>
    <property type="project" value="TreeGrafter"/>
</dbReference>
<evidence type="ECO:0000256" key="6">
    <source>
        <dbReference type="ARBA" id="ARBA00023034"/>
    </source>
</evidence>
<keyword evidence="6" id="KW-0333">Golgi apparatus</keyword>
<evidence type="ECO:0000256" key="8">
    <source>
        <dbReference type="PIRNR" id="PIRNR028865"/>
    </source>
</evidence>
<dbReference type="Proteomes" id="UP000239899">
    <property type="component" value="Unassembled WGS sequence"/>
</dbReference>
<proteinExistence type="inferred from homology"/>
<evidence type="ECO:0000256" key="4">
    <source>
        <dbReference type="ARBA" id="ARBA00022927"/>
    </source>
</evidence>